<feature type="transmembrane region" description="Helical" evidence="1">
    <location>
        <begin position="42"/>
        <end position="61"/>
    </location>
</feature>
<evidence type="ECO:0000313" key="2">
    <source>
        <dbReference type="EMBL" id="KDQ11583.1"/>
    </source>
</evidence>
<feature type="transmembrane region" description="Helical" evidence="1">
    <location>
        <begin position="6"/>
        <end position="30"/>
    </location>
</feature>
<dbReference type="EMBL" id="KL198057">
    <property type="protein sequence ID" value="KDQ11583.1"/>
    <property type="molecule type" value="Genomic_DNA"/>
</dbReference>
<dbReference type="InParanoid" id="A0A067M714"/>
<sequence>MIDYALAFLILDVGTAFVTTSIFGLANDFLLTSLLFYGKQYGFALGGIAHLVSAINVHTGIVDNFGVATHSIISFFGLWINIALMVAGILSVRVKNEPGTDEVDPPVHPLQHVDISAKTALKLVVLSFTASTIVTILLSYVAANR</sequence>
<keyword evidence="3" id="KW-1185">Reference proteome</keyword>
<keyword evidence="1" id="KW-0812">Transmembrane</keyword>
<keyword evidence="1" id="KW-1133">Transmembrane helix</keyword>
<protein>
    <submittedName>
        <fullName evidence="2">Uncharacterized protein</fullName>
    </submittedName>
</protein>
<feature type="transmembrane region" description="Helical" evidence="1">
    <location>
        <begin position="67"/>
        <end position="90"/>
    </location>
</feature>
<name>A0A067M714_BOTB1</name>
<keyword evidence="1" id="KW-0472">Membrane</keyword>
<evidence type="ECO:0000313" key="3">
    <source>
        <dbReference type="Proteomes" id="UP000027195"/>
    </source>
</evidence>
<gene>
    <name evidence="2" type="ORF">BOTBODRAFT_453151</name>
</gene>
<dbReference type="Proteomes" id="UP000027195">
    <property type="component" value="Unassembled WGS sequence"/>
</dbReference>
<reference evidence="3" key="1">
    <citation type="journal article" date="2014" name="Proc. Natl. Acad. Sci. U.S.A.">
        <title>Extensive sampling of basidiomycete genomes demonstrates inadequacy of the white-rot/brown-rot paradigm for wood decay fungi.</title>
        <authorList>
            <person name="Riley R."/>
            <person name="Salamov A.A."/>
            <person name="Brown D.W."/>
            <person name="Nagy L.G."/>
            <person name="Floudas D."/>
            <person name="Held B.W."/>
            <person name="Levasseur A."/>
            <person name="Lombard V."/>
            <person name="Morin E."/>
            <person name="Otillar R."/>
            <person name="Lindquist E.A."/>
            <person name="Sun H."/>
            <person name="LaButti K.M."/>
            <person name="Schmutz J."/>
            <person name="Jabbour D."/>
            <person name="Luo H."/>
            <person name="Baker S.E."/>
            <person name="Pisabarro A.G."/>
            <person name="Walton J.D."/>
            <person name="Blanchette R.A."/>
            <person name="Henrissat B."/>
            <person name="Martin F."/>
            <person name="Cullen D."/>
            <person name="Hibbett D.S."/>
            <person name="Grigoriev I.V."/>
        </authorList>
    </citation>
    <scope>NUCLEOTIDE SEQUENCE [LARGE SCALE GENOMIC DNA]</scope>
    <source>
        <strain evidence="3">FD-172 SS1</strain>
    </source>
</reference>
<organism evidence="2 3">
    <name type="scientific">Botryobasidium botryosum (strain FD-172 SS1)</name>
    <dbReference type="NCBI Taxonomy" id="930990"/>
    <lineage>
        <taxon>Eukaryota</taxon>
        <taxon>Fungi</taxon>
        <taxon>Dikarya</taxon>
        <taxon>Basidiomycota</taxon>
        <taxon>Agaricomycotina</taxon>
        <taxon>Agaricomycetes</taxon>
        <taxon>Cantharellales</taxon>
        <taxon>Botryobasidiaceae</taxon>
        <taxon>Botryobasidium</taxon>
    </lineage>
</organism>
<dbReference type="HOGENOM" id="CLU_1786541_0_0_1"/>
<accession>A0A067M714</accession>
<feature type="transmembrane region" description="Helical" evidence="1">
    <location>
        <begin position="123"/>
        <end position="143"/>
    </location>
</feature>
<proteinExistence type="predicted"/>
<dbReference type="AlphaFoldDB" id="A0A067M714"/>
<dbReference type="OrthoDB" id="3265531at2759"/>
<evidence type="ECO:0000256" key="1">
    <source>
        <dbReference type="SAM" id="Phobius"/>
    </source>
</evidence>